<feature type="transmembrane region" description="Helical" evidence="5">
    <location>
        <begin position="82"/>
        <end position="103"/>
    </location>
</feature>
<dbReference type="AlphaFoldDB" id="A0A811K0Y4"/>
<evidence type="ECO:0000256" key="2">
    <source>
        <dbReference type="ARBA" id="ARBA00022692"/>
    </source>
</evidence>
<dbReference type="Gene3D" id="1.20.1070.10">
    <property type="entry name" value="Rhodopsin 7-helix transmembrane proteins"/>
    <property type="match status" value="1"/>
</dbReference>
<dbReference type="Proteomes" id="UP000614601">
    <property type="component" value="Unassembled WGS sequence"/>
</dbReference>
<accession>A0A811K0Y4</accession>
<dbReference type="EMBL" id="CAJFCW020000002">
    <property type="protein sequence ID" value="CAG9088431.1"/>
    <property type="molecule type" value="Genomic_DNA"/>
</dbReference>
<evidence type="ECO:0000256" key="1">
    <source>
        <dbReference type="ARBA" id="ARBA00004141"/>
    </source>
</evidence>
<dbReference type="GO" id="GO:0016020">
    <property type="term" value="C:membrane"/>
    <property type="evidence" value="ECO:0007669"/>
    <property type="project" value="UniProtKB-SubCell"/>
</dbReference>
<keyword evidence="7" id="KW-1185">Reference proteome</keyword>
<dbReference type="PANTHER" id="PTHR23128:SF132">
    <property type="entry name" value="SERPENTINE RECEPTOR, CLASS E (EPSILON)-RELATED"/>
    <property type="match status" value="1"/>
</dbReference>
<dbReference type="OrthoDB" id="5888952at2759"/>
<dbReference type="PANTHER" id="PTHR23128">
    <property type="entry name" value="SERPENTINE RECEPTOR, CLASS E (EPSILON)-RELATED"/>
    <property type="match status" value="1"/>
</dbReference>
<evidence type="ECO:0000256" key="4">
    <source>
        <dbReference type="ARBA" id="ARBA00023136"/>
    </source>
</evidence>
<evidence type="ECO:0000256" key="5">
    <source>
        <dbReference type="SAM" id="Phobius"/>
    </source>
</evidence>
<reference evidence="6" key="1">
    <citation type="submission" date="2020-09" db="EMBL/GenBank/DDBJ databases">
        <authorList>
            <person name="Kikuchi T."/>
        </authorList>
    </citation>
    <scope>NUCLEOTIDE SEQUENCE</scope>
    <source>
        <strain evidence="6">SH1</strain>
    </source>
</reference>
<comment type="subcellular location">
    <subcellularLocation>
        <location evidence="1">Membrane</location>
        <topology evidence="1">Multi-pass membrane protein</topology>
    </subcellularLocation>
</comment>
<dbReference type="SUPFAM" id="SSF81321">
    <property type="entry name" value="Family A G protein-coupled receptor-like"/>
    <property type="match status" value="1"/>
</dbReference>
<feature type="transmembrane region" description="Helical" evidence="5">
    <location>
        <begin position="123"/>
        <end position="146"/>
    </location>
</feature>
<evidence type="ECO:0008006" key="8">
    <source>
        <dbReference type="Google" id="ProtNLM"/>
    </source>
</evidence>
<dbReference type="InterPro" id="IPR019408">
    <property type="entry name" value="7TM_GPCR_serpentine_rcpt_Srab"/>
</dbReference>
<keyword evidence="3 5" id="KW-1133">Transmembrane helix</keyword>
<evidence type="ECO:0000313" key="6">
    <source>
        <dbReference type="EMBL" id="CAD5209084.1"/>
    </source>
</evidence>
<organism evidence="6 7">
    <name type="scientific">Bursaphelenchus okinawaensis</name>
    <dbReference type="NCBI Taxonomy" id="465554"/>
    <lineage>
        <taxon>Eukaryota</taxon>
        <taxon>Metazoa</taxon>
        <taxon>Ecdysozoa</taxon>
        <taxon>Nematoda</taxon>
        <taxon>Chromadorea</taxon>
        <taxon>Rhabditida</taxon>
        <taxon>Tylenchina</taxon>
        <taxon>Tylenchomorpha</taxon>
        <taxon>Aphelenchoidea</taxon>
        <taxon>Aphelenchoididae</taxon>
        <taxon>Bursaphelenchus</taxon>
    </lineage>
</organism>
<evidence type="ECO:0000313" key="7">
    <source>
        <dbReference type="Proteomes" id="UP000614601"/>
    </source>
</evidence>
<dbReference type="Proteomes" id="UP000783686">
    <property type="component" value="Unassembled WGS sequence"/>
</dbReference>
<feature type="transmembrane region" description="Helical" evidence="5">
    <location>
        <begin position="175"/>
        <end position="198"/>
    </location>
</feature>
<proteinExistence type="predicted"/>
<dbReference type="Pfam" id="PF10292">
    <property type="entry name" value="7TM_GPCR_Srab"/>
    <property type="match status" value="1"/>
</dbReference>
<comment type="caution">
    <text evidence="6">The sequence shown here is derived from an EMBL/GenBank/DDBJ whole genome shotgun (WGS) entry which is preliminary data.</text>
</comment>
<sequence>MCCTAISFFILPLTRRCIEVLLLVSENVTERFNVNVICCGISFISVTSGQSATICMLMLALEQHLAAYWVKDYEERTMRVGVILIGFTVIYSVSISLLLNYAYFKNFDYEHATYNCHPVQYHWEVAILFYASSFITCLIATSWLWLIQRYNKEQRKSRFITLHIRYQQNENVNSAMSITATLVGYMLYSFLGTTGSFLRKGLVDYFGEHSKPNEAIVSLGYLLVEAYALFHMACFMYYNNAMRKIVQQDLEFILGKRVNYLCTPSSKIACKMSSNEETAEYFRQFGQAWN</sequence>
<keyword evidence="4 5" id="KW-0472">Membrane</keyword>
<feature type="transmembrane region" description="Helical" evidence="5">
    <location>
        <begin position="218"/>
        <end position="238"/>
    </location>
</feature>
<gene>
    <name evidence="6" type="ORF">BOKJ2_LOCUS2503</name>
</gene>
<protein>
    <recommendedName>
        <fullName evidence="8">G_PROTEIN_RECEP_F1_2 domain-containing protein</fullName>
    </recommendedName>
</protein>
<name>A0A811K0Y4_9BILA</name>
<keyword evidence="2 5" id="KW-0812">Transmembrane</keyword>
<evidence type="ECO:0000256" key="3">
    <source>
        <dbReference type="ARBA" id="ARBA00022989"/>
    </source>
</evidence>
<dbReference type="EMBL" id="CAJFDH010000002">
    <property type="protein sequence ID" value="CAD5209084.1"/>
    <property type="molecule type" value="Genomic_DNA"/>
</dbReference>